<dbReference type="RefSeq" id="WP_248823205.1">
    <property type="nucleotide sequence ID" value="NZ_JALKFT010000001.1"/>
</dbReference>
<evidence type="ECO:0000313" key="2">
    <source>
        <dbReference type="Proteomes" id="UP001201873"/>
    </source>
</evidence>
<protein>
    <submittedName>
        <fullName evidence="1">Uncharacterized protein</fullName>
    </submittedName>
</protein>
<sequence>MRQPRSSDYPLLIFERYRGARFAATPVERWEPGPLEPSLATFLRLVAIGAVLTGFRVLADVLF</sequence>
<organism evidence="1 2">
    <name type="scientific">Frankia umida</name>
    <dbReference type="NCBI Taxonomy" id="573489"/>
    <lineage>
        <taxon>Bacteria</taxon>
        <taxon>Bacillati</taxon>
        <taxon>Actinomycetota</taxon>
        <taxon>Actinomycetes</taxon>
        <taxon>Frankiales</taxon>
        <taxon>Frankiaceae</taxon>
        <taxon>Frankia</taxon>
    </lineage>
</organism>
<keyword evidence="2" id="KW-1185">Reference proteome</keyword>
<name>A0ABT0JTN7_9ACTN</name>
<comment type="caution">
    <text evidence="1">The sequence shown here is derived from an EMBL/GenBank/DDBJ whole genome shotgun (WGS) entry which is preliminary data.</text>
</comment>
<proteinExistence type="predicted"/>
<dbReference type="Proteomes" id="UP001201873">
    <property type="component" value="Unassembled WGS sequence"/>
</dbReference>
<accession>A0ABT0JTN7</accession>
<evidence type="ECO:0000313" key="1">
    <source>
        <dbReference type="EMBL" id="MCK9874587.1"/>
    </source>
</evidence>
<dbReference type="EMBL" id="JALKFT010000001">
    <property type="protein sequence ID" value="MCK9874587.1"/>
    <property type="molecule type" value="Genomic_DNA"/>
</dbReference>
<reference evidence="1 2" key="1">
    <citation type="submission" date="2022-04" db="EMBL/GenBank/DDBJ databases">
        <title>Genome diversity in the genus Frankia.</title>
        <authorList>
            <person name="Carlos-Shanley C."/>
            <person name="Hahn D."/>
        </authorList>
    </citation>
    <scope>NUCLEOTIDE SEQUENCE [LARGE SCALE GENOMIC DNA]</scope>
    <source>
        <strain evidence="1 2">Ag45/Mut15</strain>
    </source>
</reference>
<gene>
    <name evidence="1" type="ORF">MXD59_02115</name>
</gene>